<dbReference type="Proteomes" id="UP001181622">
    <property type="component" value="Unassembled WGS sequence"/>
</dbReference>
<evidence type="ECO:0000313" key="2">
    <source>
        <dbReference type="EMBL" id="MDR4308350.1"/>
    </source>
</evidence>
<keyword evidence="3" id="KW-1185">Reference proteome</keyword>
<proteinExistence type="predicted"/>
<evidence type="ECO:0000256" key="1">
    <source>
        <dbReference type="SAM" id="Phobius"/>
    </source>
</evidence>
<accession>A0ABU1DK12</accession>
<evidence type="ECO:0000313" key="3">
    <source>
        <dbReference type="Proteomes" id="UP001181622"/>
    </source>
</evidence>
<reference evidence="2" key="1">
    <citation type="submission" date="2020-10" db="EMBL/GenBank/DDBJ databases">
        <authorList>
            <person name="Abbas A."/>
            <person name="Razzaq R."/>
            <person name="Waqas M."/>
            <person name="Abbas N."/>
            <person name="Nielsen T.K."/>
            <person name="Hansen L.H."/>
            <person name="Hussain S."/>
            <person name="Shahid M."/>
        </authorList>
    </citation>
    <scope>NUCLEOTIDE SEQUENCE</scope>
    <source>
        <strain evidence="2">S14</strain>
    </source>
</reference>
<feature type="transmembrane region" description="Helical" evidence="1">
    <location>
        <begin position="15"/>
        <end position="34"/>
    </location>
</feature>
<keyword evidence="1" id="KW-0472">Membrane</keyword>
<protein>
    <submittedName>
        <fullName evidence="2">Uncharacterized protein</fullName>
    </submittedName>
</protein>
<comment type="caution">
    <text evidence="2">The sequence shown here is derived from an EMBL/GenBank/DDBJ whole genome shotgun (WGS) entry which is preliminary data.</text>
</comment>
<keyword evidence="1" id="KW-0812">Transmembrane</keyword>
<keyword evidence="1" id="KW-1133">Transmembrane helix</keyword>
<sequence>MAKLADLTAVYPFAGYEWLFALIVVAFTLIFIAAQISMDKDESAEAVSMPIPATPAATIAPAE</sequence>
<gene>
    <name evidence="2" type="ORF">IHQ68_17160</name>
</gene>
<dbReference type="EMBL" id="JADBEO010000048">
    <property type="protein sequence ID" value="MDR4308350.1"/>
    <property type="molecule type" value="Genomic_DNA"/>
</dbReference>
<organism evidence="2 3">
    <name type="scientific">Chelatococcus sambhunathii</name>
    <dbReference type="NCBI Taxonomy" id="363953"/>
    <lineage>
        <taxon>Bacteria</taxon>
        <taxon>Pseudomonadati</taxon>
        <taxon>Pseudomonadota</taxon>
        <taxon>Alphaproteobacteria</taxon>
        <taxon>Hyphomicrobiales</taxon>
        <taxon>Chelatococcaceae</taxon>
        <taxon>Chelatococcus</taxon>
    </lineage>
</organism>
<name>A0ABU1DK12_9HYPH</name>